<dbReference type="CDD" id="cd11723">
    <property type="entry name" value="YabN_N_like"/>
    <property type="match status" value="1"/>
</dbReference>
<dbReference type="GO" id="GO:0046061">
    <property type="term" value="P:dATP catabolic process"/>
    <property type="evidence" value="ECO:0007669"/>
    <property type="project" value="TreeGrafter"/>
</dbReference>
<dbReference type="PANTHER" id="PTHR30522">
    <property type="entry name" value="NUCLEOSIDE TRIPHOSPHATE PYROPHOSPHOHYDROLASE"/>
    <property type="match status" value="1"/>
</dbReference>
<dbReference type="NCBIfam" id="TIGR00444">
    <property type="entry name" value="mazG"/>
    <property type="match status" value="1"/>
</dbReference>
<dbReference type="InterPro" id="IPR014777">
    <property type="entry name" value="4pyrrole_Mease_sub1"/>
</dbReference>
<dbReference type="Pfam" id="PF03819">
    <property type="entry name" value="MazG"/>
    <property type="match status" value="1"/>
</dbReference>
<dbReference type="SUPFAM" id="SSF53790">
    <property type="entry name" value="Tetrapyrrole methylase"/>
    <property type="match status" value="1"/>
</dbReference>
<dbReference type="InterPro" id="IPR004518">
    <property type="entry name" value="MazG-like_dom"/>
</dbReference>
<dbReference type="GO" id="GO:0046076">
    <property type="term" value="P:dTTP catabolic process"/>
    <property type="evidence" value="ECO:0007669"/>
    <property type="project" value="TreeGrafter"/>
</dbReference>
<dbReference type="Gene3D" id="3.40.1010.10">
    <property type="entry name" value="Cobalt-precorrin-4 Transmethylase, Domain 1"/>
    <property type="match status" value="1"/>
</dbReference>
<dbReference type="GO" id="GO:0047429">
    <property type="term" value="F:nucleoside triphosphate diphosphatase activity"/>
    <property type="evidence" value="ECO:0007669"/>
    <property type="project" value="TreeGrafter"/>
</dbReference>
<dbReference type="InterPro" id="IPR035013">
    <property type="entry name" value="YabN_N"/>
</dbReference>
<dbReference type="SUPFAM" id="SSF101386">
    <property type="entry name" value="all-alpha NTP pyrophosphatases"/>
    <property type="match status" value="1"/>
</dbReference>
<dbReference type="InterPro" id="IPR048015">
    <property type="entry name" value="NTP-PPase_MazG-like_N"/>
</dbReference>
<accession>A0A7C1JYW7</accession>
<dbReference type="Pfam" id="PF00590">
    <property type="entry name" value="TP_methylase"/>
    <property type="match status" value="1"/>
</dbReference>
<protein>
    <submittedName>
        <fullName evidence="3">MazG family protein</fullName>
    </submittedName>
</protein>
<dbReference type="PANTHER" id="PTHR30522:SF0">
    <property type="entry name" value="NUCLEOSIDE TRIPHOSPHATE PYROPHOSPHOHYDROLASE"/>
    <property type="match status" value="1"/>
</dbReference>
<sequence length="456" mass="49729">MYRIRIVGLGPGPLEQMTMAAWHAITQAAVLVLRTERHPCIEQLRPHLSAGATMQTCDDLYEARTRFEEVYAAIVERLIALAQMHGEIVYAVPGHPCVGERTTALLQQRSVEAGVEVEIVAGLSFMEPVFAAVGVDPMDGGQVIDAMILARQHHPMIDVNLPLVLGQLYARWLASDVKLTLLNAYPEEHVVTVVQAAGTAQQRLISLPLAELDQGEHFDHLTSLYVPPLPPHSSFTALQELVAHLRAPEGCPWDREQTLASLRSDLLDECAELLEAIDAEAFVDDNSAAICEELGDVLLSATMMTQIATEEGRFRMADVVQGVVTKLIRRHPHVFGDLAVSGVEHVLTNWDAIKAQEKTEKGVQPDPLDGVAPALPALEKARKLQSKAAKAGLLDRAALAQANPALVALLGDAPDERKVGQILWELTALANLHGVNAEDALRSFVVMMRKRLALQK</sequence>
<evidence type="ECO:0000259" key="1">
    <source>
        <dbReference type="Pfam" id="PF00590"/>
    </source>
</evidence>
<dbReference type="AlphaFoldDB" id="A0A7C1JYW7"/>
<dbReference type="GO" id="GO:0006203">
    <property type="term" value="P:dGTP catabolic process"/>
    <property type="evidence" value="ECO:0007669"/>
    <property type="project" value="TreeGrafter"/>
</dbReference>
<dbReference type="InterPro" id="IPR011551">
    <property type="entry name" value="NTP_PyrPHydrolase_MazG"/>
</dbReference>
<dbReference type="GO" id="GO:0046047">
    <property type="term" value="P:TTP catabolic process"/>
    <property type="evidence" value="ECO:0007669"/>
    <property type="project" value="TreeGrafter"/>
</dbReference>
<dbReference type="CDD" id="cd11528">
    <property type="entry name" value="NTP-PPase_MazG_Nterm"/>
    <property type="match status" value="1"/>
</dbReference>
<feature type="domain" description="Tetrapyrrole methylase" evidence="1">
    <location>
        <begin position="4"/>
        <end position="213"/>
    </location>
</feature>
<dbReference type="GO" id="GO:0008168">
    <property type="term" value="F:methyltransferase activity"/>
    <property type="evidence" value="ECO:0007669"/>
    <property type="project" value="InterPro"/>
</dbReference>
<comment type="caution">
    <text evidence="3">The sequence shown here is derived from an EMBL/GenBank/DDBJ whole genome shotgun (WGS) entry which is preliminary data.</text>
</comment>
<proteinExistence type="predicted"/>
<dbReference type="InterPro" id="IPR035996">
    <property type="entry name" value="4pyrrol_Methylase_sf"/>
</dbReference>
<dbReference type="InterPro" id="IPR000878">
    <property type="entry name" value="4pyrrol_Mease"/>
</dbReference>
<evidence type="ECO:0000259" key="2">
    <source>
        <dbReference type="Pfam" id="PF03819"/>
    </source>
</evidence>
<organism evidence="3">
    <name type="scientific">Caldilinea aerophila</name>
    <dbReference type="NCBI Taxonomy" id="133453"/>
    <lineage>
        <taxon>Bacteria</taxon>
        <taxon>Bacillati</taxon>
        <taxon>Chloroflexota</taxon>
        <taxon>Caldilineae</taxon>
        <taxon>Caldilineales</taxon>
        <taxon>Caldilineaceae</taxon>
        <taxon>Caldilinea</taxon>
    </lineage>
</organism>
<feature type="domain" description="NTP pyrophosphohydrolase MazG-like" evidence="2">
    <location>
        <begin position="257"/>
        <end position="335"/>
    </location>
</feature>
<reference evidence="3" key="1">
    <citation type="journal article" date="2020" name="mSystems">
        <title>Genome- and Community-Level Interaction Insights into Carbon Utilization and Element Cycling Functions of Hydrothermarchaeota in Hydrothermal Sediment.</title>
        <authorList>
            <person name="Zhou Z."/>
            <person name="Liu Y."/>
            <person name="Xu W."/>
            <person name="Pan J."/>
            <person name="Luo Z.H."/>
            <person name="Li M."/>
        </authorList>
    </citation>
    <scope>NUCLEOTIDE SEQUENCE [LARGE SCALE GENOMIC DNA]</scope>
    <source>
        <strain evidence="3">SpSt-289</strain>
    </source>
</reference>
<name>A0A7C1JYW7_9CHLR</name>
<evidence type="ECO:0000313" key="3">
    <source>
        <dbReference type="EMBL" id="HDX33648.1"/>
    </source>
</evidence>
<gene>
    <name evidence="3" type="ORF">ENQ20_19520</name>
</gene>
<dbReference type="EMBL" id="DSMG01000197">
    <property type="protein sequence ID" value="HDX33648.1"/>
    <property type="molecule type" value="Genomic_DNA"/>
</dbReference>
<dbReference type="GO" id="GO:0046081">
    <property type="term" value="P:dUTP catabolic process"/>
    <property type="evidence" value="ECO:0007669"/>
    <property type="project" value="TreeGrafter"/>
</dbReference>
<dbReference type="Gene3D" id="1.10.287.1080">
    <property type="entry name" value="MazG-like"/>
    <property type="match status" value="2"/>
</dbReference>
<dbReference type="GO" id="GO:0046052">
    <property type="term" value="P:UTP catabolic process"/>
    <property type="evidence" value="ECO:0007669"/>
    <property type="project" value="TreeGrafter"/>
</dbReference>